<dbReference type="InterPro" id="IPR019169">
    <property type="entry name" value="Transmembrane_26"/>
</dbReference>
<feature type="transmembrane region" description="Helical" evidence="1">
    <location>
        <begin position="34"/>
        <end position="51"/>
    </location>
</feature>
<dbReference type="Pfam" id="PF09772">
    <property type="entry name" value="Tmem26"/>
    <property type="match status" value="1"/>
</dbReference>
<reference evidence="2 3" key="1">
    <citation type="submission" date="2019-06" db="EMBL/GenBank/DDBJ databases">
        <title>A chromosome-scale genome assembly of the striped catfish, Pangasianodon hypophthalmus.</title>
        <authorList>
            <person name="Wen M."/>
            <person name="Zahm M."/>
            <person name="Roques C."/>
            <person name="Cabau C."/>
            <person name="Klopp C."/>
            <person name="Donnadieu C."/>
            <person name="Jouanno E."/>
            <person name="Avarre J.-C."/>
            <person name="Campet M."/>
            <person name="Ha T.T.T."/>
            <person name="Dugue R."/>
            <person name="Lampietro C."/>
            <person name="Louis A."/>
            <person name="Herpin A."/>
            <person name="Echchiki A."/>
            <person name="Berthelot C."/>
            <person name="Parey E."/>
            <person name="Roest-Crollius H."/>
            <person name="Braasch I."/>
            <person name="Postlethwait J."/>
            <person name="Bobe J."/>
            <person name="Montfort J."/>
            <person name="Bouchez O."/>
            <person name="Begum T."/>
            <person name="Schartl M."/>
            <person name="Guiguen Y."/>
        </authorList>
    </citation>
    <scope>NUCLEOTIDE SEQUENCE [LARGE SCALE GENOMIC DNA]</scope>
    <source>
        <strain evidence="2 3">Indonesia</strain>
        <tissue evidence="2">Blood</tissue>
    </source>
</reference>
<name>A0A5N5MJU0_PANHP</name>
<dbReference type="PANTHER" id="PTHR22168:SF3">
    <property type="entry name" value="TRANSMEMBRANE PROTEIN 26"/>
    <property type="match status" value="1"/>
</dbReference>
<feature type="transmembrane region" description="Helical" evidence="1">
    <location>
        <begin position="63"/>
        <end position="82"/>
    </location>
</feature>
<evidence type="ECO:0000256" key="1">
    <source>
        <dbReference type="SAM" id="Phobius"/>
    </source>
</evidence>
<dbReference type="Proteomes" id="UP000327468">
    <property type="component" value="Chromosome 12"/>
</dbReference>
<keyword evidence="1" id="KW-0812">Transmembrane</keyword>
<protein>
    <recommendedName>
        <fullName evidence="4">Transmembrane protein 26</fullName>
    </recommendedName>
</protein>
<keyword evidence="1" id="KW-1133">Transmembrane helix</keyword>
<dbReference type="PANTHER" id="PTHR22168">
    <property type="entry name" value="TMEM26 PROTEIN"/>
    <property type="match status" value="1"/>
</dbReference>
<evidence type="ECO:0008006" key="4">
    <source>
        <dbReference type="Google" id="ProtNLM"/>
    </source>
</evidence>
<proteinExistence type="predicted"/>
<feature type="transmembrane region" description="Helical" evidence="1">
    <location>
        <begin position="203"/>
        <end position="219"/>
    </location>
</feature>
<keyword evidence="3" id="KW-1185">Reference proteome</keyword>
<accession>A0A5N5MJU0</accession>
<evidence type="ECO:0000313" key="2">
    <source>
        <dbReference type="EMBL" id="KAB5555360.1"/>
    </source>
</evidence>
<dbReference type="EMBL" id="VFJC01000013">
    <property type="protein sequence ID" value="KAB5555360.1"/>
    <property type="molecule type" value="Genomic_DNA"/>
</dbReference>
<feature type="transmembrane region" description="Helical" evidence="1">
    <location>
        <begin position="275"/>
        <end position="296"/>
    </location>
</feature>
<gene>
    <name evidence="2" type="ORF">PHYPO_G00033110</name>
</gene>
<keyword evidence="1" id="KW-0472">Membrane</keyword>
<evidence type="ECO:0000313" key="3">
    <source>
        <dbReference type="Proteomes" id="UP000327468"/>
    </source>
</evidence>
<organism evidence="2 3">
    <name type="scientific">Pangasianodon hypophthalmus</name>
    <name type="common">Striped catfish</name>
    <name type="synonym">Helicophagus hypophthalmus</name>
    <dbReference type="NCBI Taxonomy" id="310915"/>
    <lineage>
        <taxon>Eukaryota</taxon>
        <taxon>Metazoa</taxon>
        <taxon>Chordata</taxon>
        <taxon>Craniata</taxon>
        <taxon>Vertebrata</taxon>
        <taxon>Euteleostomi</taxon>
        <taxon>Actinopterygii</taxon>
        <taxon>Neopterygii</taxon>
        <taxon>Teleostei</taxon>
        <taxon>Ostariophysi</taxon>
        <taxon>Siluriformes</taxon>
        <taxon>Pangasiidae</taxon>
        <taxon>Pangasianodon</taxon>
    </lineage>
</organism>
<dbReference type="AlphaFoldDB" id="A0A5N5MJU0"/>
<comment type="caution">
    <text evidence="2">The sequence shown here is derived from an EMBL/GenBank/DDBJ whole genome shotgun (WGS) entry which is preliminary data.</text>
</comment>
<sequence>MLLRFICSVVTRSLFILISLIGVWRVVWVKNDKLFWLLTILFLPLVVEMILTLRRRKGKDCKWFSPPILLFLLSIIPSIWILELHHHQNKHSYAKCNRLDSSENVKDFVQHWRSSNATNETDIYKFLKDSEKLLSSVCPNDWILALHQALLLLLIVGKWLMPNEGGLTRDELSQLLLIFVGTAADILEFTSETLSDVKDKSPVLVYIILAIWTWSMLQFPHNLTVLSSRTEECETQTDSLLSRHRTDFWAVIEALLIQDGPFLLVRLTVMIHFEIVHQMLVFFAIKNFLVVALNVYRLWVICWDSRS</sequence>
<feature type="transmembrane region" description="Helical" evidence="1">
    <location>
        <begin position="9"/>
        <end position="28"/>
    </location>
</feature>